<keyword evidence="2" id="KW-1185">Reference proteome</keyword>
<reference evidence="1 2" key="1">
    <citation type="journal article" date="2023" name="Arcadia Sci">
        <title>De novo assembly of a long-read Amblyomma americanum tick genome.</title>
        <authorList>
            <person name="Chou S."/>
            <person name="Poskanzer K.E."/>
            <person name="Rollins M."/>
            <person name="Thuy-Boun P.S."/>
        </authorList>
    </citation>
    <scope>NUCLEOTIDE SEQUENCE [LARGE SCALE GENOMIC DNA]</scope>
    <source>
        <strain evidence="1">F_SG_1</strain>
        <tissue evidence="1">Salivary glands</tissue>
    </source>
</reference>
<name>A0AAQ4EHG0_AMBAM</name>
<feature type="non-terminal residue" evidence="1">
    <location>
        <position position="1"/>
    </location>
</feature>
<proteinExistence type="predicted"/>
<protein>
    <submittedName>
        <fullName evidence="1">Uncharacterized protein</fullName>
    </submittedName>
</protein>
<dbReference type="AlphaFoldDB" id="A0AAQ4EHG0"/>
<evidence type="ECO:0000313" key="1">
    <source>
        <dbReference type="EMBL" id="KAK8774225.1"/>
    </source>
</evidence>
<comment type="caution">
    <text evidence="1">The sequence shown here is derived from an EMBL/GenBank/DDBJ whole genome shotgun (WGS) entry which is preliminary data.</text>
</comment>
<gene>
    <name evidence="1" type="ORF">V5799_011242</name>
</gene>
<dbReference type="EMBL" id="JARKHS020015690">
    <property type="protein sequence ID" value="KAK8774225.1"/>
    <property type="molecule type" value="Genomic_DNA"/>
</dbReference>
<organism evidence="1 2">
    <name type="scientific">Amblyomma americanum</name>
    <name type="common">Lone star tick</name>
    <dbReference type="NCBI Taxonomy" id="6943"/>
    <lineage>
        <taxon>Eukaryota</taxon>
        <taxon>Metazoa</taxon>
        <taxon>Ecdysozoa</taxon>
        <taxon>Arthropoda</taxon>
        <taxon>Chelicerata</taxon>
        <taxon>Arachnida</taxon>
        <taxon>Acari</taxon>
        <taxon>Parasitiformes</taxon>
        <taxon>Ixodida</taxon>
        <taxon>Ixodoidea</taxon>
        <taxon>Ixodidae</taxon>
        <taxon>Amblyomminae</taxon>
        <taxon>Amblyomma</taxon>
    </lineage>
</organism>
<dbReference type="Proteomes" id="UP001321473">
    <property type="component" value="Unassembled WGS sequence"/>
</dbReference>
<evidence type="ECO:0000313" key="2">
    <source>
        <dbReference type="Proteomes" id="UP001321473"/>
    </source>
</evidence>
<accession>A0AAQ4EHG0</accession>
<sequence length="61" mass="7095">EKREELASLVQEKLAAVDESERFREANQNLKLYSAFQNSLSKNETGGRAWMILPCRLKKRL</sequence>